<dbReference type="InterPro" id="IPR050638">
    <property type="entry name" value="AA-Vitamin_Transporters"/>
</dbReference>
<protein>
    <submittedName>
        <fullName evidence="8">DMT family transporter</fullName>
    </submittedName>
</protein>
<dbReference type="Gene3D" id="1.10.3730.20">
    <property type="match status" value="1"/>
</dbReference>
<keyword evidence="3 6" id="KW-0812">Transmembrane</keyword>
<dbReference type="RefSeq" id="WP_168084478.1">
    <property type="nucleotide sequence ID" value="NZ_JAAVJI010000007.1"/>
</dbReference>
<reference evidence="8 9" key="1">
    <citation type="submission" date="2020-03" db="EMBL/GenBank/DDBJ databases">
        <authorList>
            <person name="Wang L."/>
            <person name="He N."/>
            <person name="Li Y."/>
            <person name="Fang Y."/>
            <person name="Zhang F."/>
        </authorList>
    </citation>
    <scope>NUCLEOTIDE SEQUENCE [LARGE SCALE GENOMIC DNA]</scope>
    <source>
        <strain evidence="9">hsmgli-8</strain>
    </source>
</reference>
<feature type="transmembrane region" description="Helical" evidence="6">
    <location>
        <begin position="154"/>
        <end position="176"/>
    </location>
</feature>
<dbReference type="SUPFAM" id="SSF103481">
    <property type="entry name" value="Multidrug resistance efflux transporter EmrE"/>
    <property type="match status" value="2"/>
</dbReference>
<feature type="domain" description="EamA" evidence="7">
    <location>
        <begin position="150"/>
        <end position="283"/>
    </location>
</feature>
<dbReference type="Proteomes" id="UP000746535">
    <property type="component" value="Unassembled WGS sequence"/>
</dbReference>
<organism evidence="8 9">
    <name type="scientific">Pseudomonas quercus</name>
    <dbReference type="NCBI Taxonomy" id="2722792"/>
    <lineage>
        <taxon>Bacteria</taxon>
        <taxon>Pseudomonadati</taxon>
        <taxon>Pseudomonadota</taxon>
        <taxon>Gammaproteobacteria</taxon>
        <taxon>Pseudomonadales</taxon>
        <taxon>Pseudomonadaceae</taxon>
        <taxon>Pseudomonas</taxon>
    </lineage>
</organism>
<evidence type="ECO:0000256" key="5">
    <source>
        <dbReference type="ARBA" id="ARBA00023136"/>
    </source>
</evidence>
<feature type="transmembrane region" description="Helical" evidence="6">
    <location>
        <begin position="239"/>
        <end position="260"/>
    </location>
</feature>
<feature type="transmembrane region" description="Helical" evidence="6">
    <location>
        <begin position="267"/>
        <end position="284"/>
    </location>
</feature>
<gene>
    <name evidence="8" type="ORF">HBH25_13750</name>
</gene>
<evidence type="ECO:0000313" key="8">
    <source>
        <dbReference type="EMBL" id="NJP01911.1"/>
    </source>
</evidence>
<feature type="transmembrane region" description="Helical" evidence="6">
    <location>
        <begin position="6"/>
        <end position="22"/>
    </location>
</feature>
<evidence type="ECO:0000256" key="1">
    <source>
        <dbReference type="ARBA" id="ARBA00004141"/>
    </source>
</evidence>
<accession>A0ABX0YFW9</accession>
<dbReference type="InterPro" id="IPR000620">
    <property type="entry name" value="EamA_dom"/>
</dbReference>
<feature type="transmembrane region" description="Helical" evidence="6">
    <location>
        <begin position="182"/>
        <end position="200"/>
    </location>
</feature>
<dbReference type="Pfam" id="PF00892">
    <property type="entry name" value="EamA"/>
    <property type="match status" value="1"/>
</dbReference>
<dbReference type="PANTHER" id="PTHR32322">
    <property type="entry name" value="INNER MEMBRANE TRANSPORTER"/>
    <property type="match status" value="1"/>
</dbReference>
<evidence type="ECO:0000256" key="4">
    <source>
        <dbReference type="ARBA" id="ARBA00022989"/>
    </source>
</evidence>
<proteinExistence type="inferred from homology"/>
<evidence type="ECO:0000313" key="9">
    <source>
        <dbReference type="Proteomes" id="UP000746535"/>
    </source>
</evidence>
<comment type="subcellular location">
    <subcellularLocation>
        <location evidence="1">Membrane</location>
        <topology evidence="1">Multi-pass membrane protein</topology>
    </subcellularLocation>
</comment>
<dbReference type="InterPro" id="IPR037185">
    <property type="entry name" value="EmrE-like"/>
</dbReference>
<dbReference type="PANTHER" id="PTHR32322:SF2">
    <property type="entry name" value="EAMA DOMAIN-CONTAINING PROTEIN"/>
    <property type="match status" value="1"/>
</dbReference>
<dbReference type="EMBL" id="JAAVJI010000007">
    <property type="protein sequence ID" value="NJP01911.1"/>
    <property type="molecule type" value="Genomic_DNA"/>
</dbReference>
<evidence type="ECO:0000256" key="2">
    <source>
        <dbReference type="ARBA" id="ARBA00007362"/>
    </source>
</evidence>
<feature type="transmembrane region" description="Helical" evidence="6">
    <location>
        <begin position="116"/>
        <end position="133"/>
    </location>
</feature>
<evidence type="ECO:0000256" key="6">
    <source>
        <dbReference type="SAM" id="Phobius"/>
    </source>
</evidence>
<name>A0ABX0YFW9_9PSED</name>
<feature type="transmembrane region" description="Helical" evidence="6">
    <location>
        <begin position="92"/>
        <end position="110"/>
    </location>
</feature>
<feature type="transmembrane region" description="Helical" evidence="6">
    <location>
        <begin position="29"/>
        <end position="52"/>
    </location>
</feature>
<evidence type="ECO:0000256" key="3">
    <source>
        <dbReference type="ARBA" id="ARBA00022692"/>
    </source>
</evidence>
<feature type="transmembrane region" description="Helical" evidence="6">
    <location>
        <begin position="212"/>
        <end position="233"/>
    </location>
</feature>
<keyword evidence="9" id="KW-1185">Reference proteome</keyword>
<comment type="similarity">
    <text evidence="2">Belongs to the EamA transporter family.</text>
</comment>
<comment type="caution">
    <text evidence="8">The sequence shown here is derived from an EMBL/GenBank/DDBJ whole genome shotgun (WGS) entry which is preliminary data.</text>
</comment>
<keyword evidence="4 6" id="KW-1133">Transmembrane helix</keyword>
<feature type="transmembrane region" description="Helical" evidence="6">
    <location>
        <begin position="64"/>
        <end position="85"/>
    </location>
</feature>
<keyword evidence="5 6" id="KW-0472">Membrane</keyword>
<sequence>MSIFAGLMTAVLWGLTDFLIGMNAKKLGALWSILITNAVSLTVLIPLTLIFWPIHFSVAHIATYYFAITASLLISLGSIFLCIAFKNGRLSVVAPLISTYGCFTTLFDWINNTAFSRIQLTGIVFCTLGMLLVSRTRGENQRNLRTQRFSVTCAIVAAFFWGMSFWIQGAFVLEVLHPGQMLFLNSILGFFIAAIFLFSIRANRPNLNLLQTLPFAGAGIINLAGFFFFTWGLSLGSASLVSVLSTLSSAIACLLAFLIFKEKMSNIQISGCLLAIFGVMLLGTH</sequence>
<evidence type="ECO:0000259" key="7">
    <source>
        <dbReference type="Pfam" id="PF00892"/>
    </source>
</evidence>